<dbReference type="EMBL" id="MU005781">
    <property type="protein sequence ID" value="KAF2704831.1"/>
    <property type="molecule type" value="Genomic_DNA"/>
</dbReference>
<proteinExistence type="predicted"/>
<reference evidence="1" key="1">
    <citation type="journal article" date="2020" name="Stud. Mycol.">
        <title>101 Dothideomycetes genomes: a test case for predicting lifestyles and emergence of pathogens.</title>
        <authorList>
            <person name="Haridas S."/>
            <person name="Albert R."/>
            <person name="Binder M."/>
            <person name="Bloem J."/>
            <person name="Labutti K."/>
            <person name="Salamov A."/>
            <person name="Andreopoulos B."/>
            <person name="Baker S."/>
            <person name="Barry K."/>
            <person name="Bills G."/>
            <person name="Bluhm B."/>
            <person name="Cannon C."/>
            <person name="Castanera R."/>
            <person name="Culley D."/>
            <person name="Daum C."/>
            <person name="Ezra D."/>
            <person name="Gonzalez J."/>
            <person name="Henrissat B."/>
            <person name="Kuo A."/>
            <person name="Liang C."/>
            <person name="Lipzen A."/>
            <person name="Lutzoni F."/>
            <person name="Magnuson J."/>
            <person name="Mondo S."/>
            <person name="Nolan M."/>
            <person name="Ohm R."/>
            <person name="Pangilinan J."/>
            <person name="Park H.-J."/>
            <person name="Ramirez L."/>
            <person name="Alfaro M."/>
            <person name="Sun H."/>
            <person name="Tritt A."/>
            <person name="Yoshinaga Y."/>
            <person name="Zwiers L.-H."/>
            <person name="Turgeon B."/>
            <person name="Goodwin S."/>
            <person name="Spatafora J."/>
            <person name="Crous P."/>
            <person name="Grigoriev I."/>
        </authorList>
    </citation>
    <scope>NUCLEOTIDE SEQUENCE</scope>
    <source>
        <strain evidence="1">CBS 279.74</strain>
    </source>
</reference>
<dbReference type="OrthoDB" id="4521980at2759"/>
<evidence type="ECO:0000313" key="1">
    <source>
        <dbReference type="EMBL" id="KAF2704831.1"/>
    </source>
</evidence>
<dbReference type="Proteomes" id="UP000799428">
    <property type="component" value="Unassembled WGS sequence"/>
</dbReference>
<keyword evidence="2" id="KW-1185">Reference proteome</keyword>
<organism evidence="1 2">
    <name type="scientific">Pleomassaria siparia CBS 279.74</name>
    <dbReference type="NCBI Taxonomy" id="1314801"/>
    <lineage>
        <taxon>Eukaryota</taxon>
        <taxon>Fungi</taxon>
        <taxon>Dikarya</taxon>
        <taxon>Ascomycota</taxon>
        <taxon>Pezizomycotina</taxon>
        <taxon>Dothideomycetes</taxon>
        <taxon>Pleosporomycetidae</taxon>
        <taxon>Pleosporales</taxon>
        <taxon>Pleomassariaceae</taxon>
        <taxon>Pleomassaria</taxon>
    </lineage>
</organism>
<protein>
    <submittedName>
        <fullName evidence="1">Uncharacterized protein</fullName>
    </submittedName>
</protein>
<accession>A0A6G1JX86</accession>
<evidence type="ECO:0000313" key="2">
    <source>
        <dbReference type="Proteomes" id="UP000799428"/>
    </source>
</evidence>
<sequence length="122" mass="13871">MGVTPIAHPVTTPWDIPISYTDYNEIMKGFEPESMEDKWLCRTDKPNAQGNAFLHLYRSWTQEEQLCLTIKTGDISDTKANDWAKITTISWDTGEEGTEPTVEEEAKQMALNLCKYLVGRAI</sequence>
<name>A0A6G1JX86_9PLEO</name>
<gene>
    <name evidence="1" type="ORF">K504DRAFT_416081</name>
</gene>
<dbReference type="AlphaFoldDB" id="A0A6G1JX86"/>